<accession>I2GWK0</accession>
<name>I2GWK0_HENB6</name>
<sequence length="407" mass="46414">MSKYNTNEQKSTIKEEEEPLTTDQEYELWKSNVPLLYDFVSETKLVWPSLTVEWLPSNETTNLPSNEQRLLLGTHTSGEEQNYLKIAEITLPDQIINEKTEDNSDKHVKSNIRIIKKFKHELEVTRAHYMPQDSTIIATINGDGTVFIYDTSIDENQSNPIISKLSHHKENGYGLAFNPLDKGKLLSSSDDGSVAYWNIQKSIPLLTLQETSIINDVRWNQFNQNLFGYVTESSCLNLKDVRNNNNDLKIVSNHDIKTPSAFNAMAFSFHSEYLMAASGEDSLIYLYDTRNLNQPLHYMRGHEDSVTSLDFHALNDGIVISGGSDKRVAVWDLKQIGQEQTSDEIEDGDVPELLMIHAGHRSPINDFSMSNNLNWLCASIEEDNIVQVWKMNNSLREDPLVNMNVIR</sequence>
<dbReference type="InterPro" id="IPR022052">
    <property type="entry name" value="Histone-bd_RBBP4-like_N"/>
</dbReference>
<dbReference type="InterPro" id="IPR015943">
    <property type="entry name" value="WD40/YVTN_repeat-like_dom_sf"/>
</dbReference>
<feature type="domain" description="Histone-binding protein RBBP4-like N-terminal" evidence="8">
    <location>
        <begin position="24"/>
        <end position="93"/>
    </location>
</feature>
<dbReference type="PANTHER" id="PTHR22850">
    <property type="entry name" value="WD40 REPEAT FAMILY"/>
    <property type="match status" value="1"/>
</dbReference>
<feature type="repeat" description="WD" evidence="6">
    <location>
        <begin position="165"/>
        <end position="207"/>
    </location>
</feature>
<dbReference type="GO" id="GO:0000123">
    <property type="term" value="C:histone acetyltransferase complex"/>
    <property type="evidence" value="ECO:0007669"/>
    <property type="project" value="EnsemblFungi"/>
</dbReference>
<evidence type="ECO:0000256" key="6">
    <source>
        <dbReference type="PROSITE-ProRule" id="PRU00221"/>
    </source>
</evidence>
<dbReference type="STRING" id="1071380.I2GWK0"/>
<evidence type="ECO:0000256" key="1">
    <source>
        <dbReference type="ARBA" id="ARBA00004123"/>
    </source>
</evidence>
<dbReference type="FunCoup" id="I2GWK0">
    <property type="interactions" value="1148"/>
</dbReference>
<dbReference type="GeneID" id="14493640"/>
<feature type="compositionally biased region" description="Polar residues" evidence="7">
    <location>
        <begin position="1"/>
        <end position="10"/>
    </location>
</feature>
<dbReference type="PROSITE" id="PS50082">
    <property type="entry name" value="WD_REPEATS_2"/>
    <property type="match status" value="2"/>
</dbReference>
<evidence type="ECO:0000313" key="10">
    <source>
        <dbReference type="Proteomes" id="UP000002866"/>
    </source>
</evidence>
<dbReference type="GO" id="GO:0042393">
    <property type="term" value="F:histone binding"/>
    <property type="evidence" value="ECO:0007669"/>
    <property type="project" value="EnsemblFungi"/>
</dbReference>
<evidence type="ECO:0000256" key="7">
    <source>
        <dbReference type="SAM" id="MobiDB-lite"/>
    </source>
</evidence>
<keyword evidence="2 6" id="KW-0853">WD repeat</keyword>
<dbReference type="InParanoid" id="I2GWK0"/>
<gene>
    <name evidence="9" type="primary">TBLA0A07120</name>
    <name evidence="9" type="ORF">TBLA_0A07120</name>
</gene>
<dbReference type="OMA" id="PHEEGCL"/>
<dbReference type="EMBL" id="HE806316">
    <property type="protein sequence ID" value="CCH58502.1"/>
    <property type="molecule type" value="Genomic_DNA"/>
</dbReference>
<dbReference type="eggNOG" id="KOG0264">
    <property type="taxonomic scope" value="Eukaryota"/>
</dbReference>
<protein>
    <recommendedName>
        <fullName evidence="8">Histone-binding protein RBBP4-like N-terminal domain-containing protein</fullName>
    </recommendedName>
</protein>
<dbReference type="Proteomes" id="UP000002866">
    <property type="component" value="Chromosome 1"/>
</dbReference>
<dbReference type="OrthoDB" id="427795at2759"/>
<dbReference type="Pfam" id="PF00400">
    <property type="entry name" value="WD40"/>
    <property type="match status" value="2"/>
</dbReference>
<dbReference type="GO" id="GO:0000781">
    <property type="term" value="C:chromosome, telomeric region"/>
    <property type="evidence" value="ECO:0007669"/>
    <property type="project" value="GOC"/>
</dbReference>
<dbReference type="Pfam" id="PF12265">
    <property type="entry name" value="CAF1C_H4-bd"/>
    <property type="match status" value="1"/>
</dbReference>
<keyword evidence="3" id="KW-0677">Repeat</keyword>
<dbReference type="SMART" id="SM00320">
    <property type="entry name" value="WD40"/>
    <property type="match status" value="5"/>
</dbReference>
<evidence type="ECO:0000256" key="4">
    <source>
        <dbReference type="ARBA" id="ARBA00022853"/>
    </source>
</evidence>
<dbReference type="KEGG" id="tbl:TBLA_0A07120"/>
<dbReference type="InterPro" id="IPR019775">
    <property type="entry name" value="WD40_repeat_CS"/>
</dbReference>
<dbReference type="PROSITE" id="PS00678">
    <property type="entry name" value="WD_REPEATS_1"/>
    <property type="match status" value="1"/>
</dbReference>
<dbReference type="GO" id="GO:0005634">
    <property type="term" value="C:nucleus"/>
    <property type="evidence" value="ECO:0007669"/>
    <property type="project" value="UniProtKB-SubCell"/>
</dbReference>
<keyword evidence="5" id="KW-0539">Nucleus</keyword>
<dbReference type="PROSITE" id="PS50294">
    <property type="entry name" value="WD_REPEATS_REGION"/>
    <property type="match status" value="1"/>
</dbReference>
<evidence type="ECO:0000256" key="2">
    <source>
        <dbReference type="ARBA" id="ARBA00022574"/>
    </source>
</evidence>
<dbReference type="InterPro" id="IPR050459">
    <property type="entry name" value="WD_repeat_RBAP46/RBAP48/MSI1"/>
</dbReference>
<feature type="repeat" description="WD" evidence="6">
    <location>
        <begin position="299"/>
        <end position="341"/>
    </location>
</feature>
<keyword evidence="4" id="KW-0156">Chromatin regulator</keyword>
<evidence type="ECO:0000313" key="9">
    <source>
        <dbReference type="EMBL" id="CCH58502.1"/>
    </source>
</evidence>
<dbReference type="GO" id="GO:0031509">
    <property type="term" value="P:subtelomeric heterochromatin formation"/>
    <property type="evidence" value="ECO:0007669"/>
    <property type="project" value="EnsemblFungi"/>
</dbReference>
<feature type="region of interest" description="Disordered" evidence="7">
    <location>
        <begin position="1"/>
        <end position="23"/>
    </location>
</feature>
<dbReference type="SUPFAM" id="SSF50978">
    <property type="entry name" value="WD40 repeat-like"/>
    <property type="match status" value="1"/>
</dbReference>
<evidence type="ECO:0000259" key="8">
    <source>
        <dbReference type="Pfam" id="PF12265"/>
    </source>
</evidence>
<dbReference type="AlphaFoldDB" id="I2GWK0"/>
<proteinExistence type="predicted"/>
<dbReference type="InterPro" id="IPR036322">
    <property type="entry name" value="WD40_repeat_dom_sf"/>
</dbReference>
<keyword evidence="10" id="KW-1185">Reference proteome</keyword>
<evidence type="ECO:0000256" key="5">
    <source>
        <dbReference type="ARBA" id="ARBA00023242"/>
    </source>
</evidence>
<reference evidence="9 10" key="1">
    <citation type="journal article" date="2011" name="Proc. Natl. Acad. Sci. U.S.A.">
        <title>Evolutionary erosion of yeast sex chromosomes by mating-type switching accidents.</title>
        <authorList>
            <person name="Gordon J.L."/>
            <person name="Armisen D."/>
            <person name="Proux-Wera E."/>
            <person name="Oheigeartaigh S.S."/>
            <person name="Byrne K.P."/>
            <person name="Wolfe K.H."/>
        </authorList>
    </citation>
    <scope>NUCLEOTIDE SEQUENCE [LARGE SCALE GENOMIC DNA]</scope>
    <source>
        <strain evidence="10">ATCC 34711 / CBS 6284 / DSM 70876 / NBRC 10599 / NRRL Y-10934 / UCD 77-7</strain>
    </source>
</reference>
<dbReference type="HOGENOM" id="CLU_020445_3_1_1"/>
<dbReference type="InterPro" id="IPR001680">
    <property type="entry name" value="WD40_rpt"/>
</dbReference>
<dbReference type="GO" id="GO:0004402">
    <property type="term" value="F:histone acetyltransferase activity"/>
    <property type="evidence" value="ECO:0007669"/>
    <property type="project" value="EnsemblFungi"/>
</dbReference>
<dbReference type="GO" id="GO:0005737">
    <property type="term" value="C:cytoplasm"/>
    <property type="evidence" value="ECO:0007669"/>
    <property type="project" value="EnsemblFungi"/>
</dbReference>
<organism evidence="9 10">
    <name type="scientific">Henningerozyma blattae (strain ATCC 34711 / CBS 6284 / DSM 70876 / NBRC 10599 / NRRL Y-10934 / UCD 77-7)</name>
    <name type="common">Yeast</name>
    <name type="synonym">Tetrapisispora blattae</name>
    <dbReference type="NCBI Taxonomy" id="1071380"/>
    <lineage>
        <taxon>Eukaryota</taxon>
        <taxon>Fungi</taxon>
        <taxon>Dikarya</taxon>
        <taxon>Ascomycota</taxon>
        <taxon>Saccharomycotina</taxon>
        <taxon>Saccharomycetes</taxon>
        <taxon>Saccharomycetales</taxon>
        <taxon>Saccharomycetaceae</taxon>
        <taxon>Henningerozyma</taxon>
    </lineage>
</organism>
<dbReference type="Gene3D" id="2.130.10.10">
    <property type="entry name" value="YVTN repeat-like/Quinoprotein amine dehydrogenase"/>
    <property type="match status" value="1"/>
</dbReference>
<evidence type="ECO:0000256" key="3">
    <source>
        <dbReference type="ARBA" id="ARBA00022737"/>
    </source>
</evidence>
<comment type="subcellular location">
    <subcellularLocation>
        <location evidence="1">Nucleus</location>
    </subcellularLocation>
</comment>
<dbReference type="RefSeq" id="XP_004178021.1">
    <property type="nucleotide sequence ID" value="XM_004177973.1"/>
</dbReference>